<dbReference type="GO" id="GO:0016020">
    <property type="term" value="C:membrane"/>
    <property type="evidence" value="ECO:0007669"/>
    <property type="project" value="TreeGrafter"/>
</dbReference>
<keyword evidence="1" id="KW-0812">Transmembrane</keyword>
<reference evidence="3" key="1">
    <citation type="submission" date="2021-12" db="EMBL/GenBank/DDBJ databases">
        <authorList>
            <person name="King R."/>
        </authorList>
    </citation>
    <scope>NUCLEOTIDE SEQUENCE</scope>
</reference>
<keyword evidence="2" id="KW-0732">Signal</keyword>
<dbReference type="Pfam" id="PF07898">
    <property type="entry name" value="DUF1676"/>
    <property type="match status" value="1"/>
</dbReference>
<name>A0A9P0B5Q5_BRAAE</name>
<proteinExistence type="predicted"/>
<dbReference type="PANTHER" id="PTHR21879">
    <property type="entry name" value="FI03362P-RELATED-RELATED"/>
    <property type="match status" value="1"/>
</dbReference>
<evidence type="ECO:0000256" key="1">
    <source>
        <dbReference type="SAM" id="Phobius"/>
    </source>
</evidence>
<accession>A0A9P0B5Q5</accession>
<feature type="transmembrane region" description="Helical" evidence="1">
    <location>
        <begin position="163"/>
        <end position="196"/>
    </location>
</feature>
<keyword evidence="1" id="KW-0472">Membrane</keyword>
<organism evidence="3 4">
    <name type="scientific">Brassicogethes aeneus</name>
    <name type="common">Rape pollen beetle</name>
    <name type="synonym">Meligethes aeneus</name>
    <dbReference type="NCBI Taxonomy" id="1431903"/>
    <lineage>
        <taxon>Eukaryota</taxon>
        <taxon>Metazoa</taxon>
        <taxon>Ecdysozoa</taxon>
        <taxon>Arthropoda</taxon>
        <taxon>Hexapoda</taxon>
        <taxon>Insecta</taxon>
        <taxon>Pterygota</taxon>
        <taxon>Neoptera</taxon>
        <taxon>Endopterygota</taxon>
        <taxon>Coleoptera</taxon>
        <taxon>Polyphaga</taxon>
        <taxon>Cucujiformia</taxon>
        <taxon>Nitidulidae</taxon>
        <taxon>Meligethinae</taxon>
        <taxon>Brassicogethes</taxon>
    </lineage>
</organism>
<keyword evidence="1" id="KW-1133">Transmembrane helix</keyword>
<feature type="chain" id="PRO_5040510564" description="Osiris 9" evidence="2">
    <location>
        <begin position="19"/>
        <end position="243"/>
    </location>
</feature>
<keyword evidence="4" id="KW-1185">Reference proteome</keyword>
<dbReference type="OrthoDB" id="8194491at2759"/>
<dbReference type="PANTHER" id="PTHR21879:SF1">
    <property type="entry name" value="FI01546P"/>
    <property type="match status" value="1"/>
</dbReference>
<dbReference type="AlphaFoldDB" id="A0A9P0B5Q5"/>
<evidence type="ECO:0000313" key="3">
    <source>
        <dbReference type="EMBL" id="CAH0555724.1"/>
    </source>
</evidence>
<evidence type="ECO:0008006" key="5">
    <source>
        <dbReference type="Google" id="ProtNLM"/>
    </source>
</evidence>
<gene>
    <name evidence="3" type="ORF">MELIAE_LOCUS7012</name>
</gene>
<feature type="signal peptide" evidence="2">
    <location>
        <begin position="1"/>
        <end position="18"/>
    </location>
</feature>
<dbReference type="Proteomes" id="UP001154078">
    <property type="component" value="Chromosome 4"/>
</dbReference>
<sequence length="243" mass="27546">MRLFVPFVFVIVLCFARAEDEDQVYEDSVYSDAINFVNECGDKELSLCFKERALKYLESLPNNVDLGSGIKIKENFEGANRASRQYQPADLPEEPRARENELDNIIIEKLADYFTSHTFEFKMPTDTAKDLKRSMEEGRKKKNNNNKGGGMMNMMMLIQLKAAILGAIFLKVVALVAFKALLVAKVALTIASVIALKKIVEQKHHSATYEVVSHPHAYEDHGHYDRSFSQDLAYNAHKGARHN</sequence>
<evidence type="ECO:0000313" key="4">
    <source>
        <dbReference type="Proteomes" id="UP001154078"/>
    </source>
</evidence>
<evidence type="ECO:0000256" key="2">
    <source>
        <dbReference type="SAM" id="SignalP"/>
    </source>
</evidence>
<dbReference type="InterPro" id="IPR012464">
    <property type="entry name" value="DUF1676"/>
</dbReference>
<dbReference type="EMBL" id="OV121135">
    <property type="protein sequence ID" value="CAH0555724.1"/>
    <property type="molecule type" value="Genomic_DNA"/>
</dbReference>
<protein>
    <recommendedName>
        <fullName evidence="5">Osiris 9</fullName>
    </recommendedName>
</protein>